<dbReference type="PANTHER" id="PTHR24409">
    <property type="entry name" value="ZINC FINGER PROTEIN 142"/>
    <property type="match status" value="1"/>
</dbReference>
<keyword evidence="11" id="KW-0175">Coiled coil</keyword>
<dbReference type="GO" id="GO:0005634">
    <property type="term" value="C:nucleus"/>
    <property type="evidence" value="ECO:0007669"/>
    <property type="project" value="UniProtKB-SubCell"/>
</dbReference>
<keyword evidence="7" id="KW-0238">DNA-binding</keyword>
<dbReference type="EMBL" id="JAAAIP010000046">
    <property type="protein sequence ID" value="KAG0327887.1"/>
    <property type="molecule type" value="Genomic_DNA"/>
</dbReference>
<feature type="compositionally biased region" description="Low complexity" evidence="12">
    <location>
        <begin position="448"/>
        <end position="459"/>
    </location>
</feature>
<dbReference type="InterPro" id="IPR036236">
    <property type="entry name" value="Znf_C2H2_sf"/>
</dbReference>
<evidence type="ECO:0000256" key="6">
    <source>
        <dbReference type="ARBA" id="ARBA00023015"/>
    </source>
</evidence>
<feature type="compositionally biased region" description="Low complexity" evidence="12">
    <location>
        <begin position="327"/>
        <end position="342"/>
    </location>
</feature>
<feature type="compositionally biased region" description="Polar residues" evidence="12">
    <location>
        <begin position="299"/>
        <end position="309"/>
    </location>
</feature>
<evidence type="ECO:0000256" key="11">
    <source>
        <dbReference type="SAM" id="Coils"/>
    </source>
</evidence>
<feature type="region of interest" description="Disordered" evidence="12">
    <location>
        <begin position="285"/>
        <end position="344"/>
    </location>
</feature>
<dbReference type="OrthoDB" id="8922241at2759"/>
<keyword evidence="2" id="KW-0479">Metal-binding</keyword>
<evidence type="ECO:0000256" key="8">
    <source>
        <dbReference type="ARBA" id="ARBA00023163"/>
    </source>
</evidence>
<accession>A0A9P6RWL4</accession>
<dbReference type="GO" id="GO:0008270">
    <property type="term" value="F:zinc ion binding"/>
    <property type="evidence" value="ECO:0007669"/>
    <property type="project" value="UniProtKB-KW"/>
</dbReference>
<keyword evidence="5" id="KW-0862">Zinc</keyword>
<proteinExistence type="predicted"/>
<dbReference type="InterPro" id="IPR013087">
    <property type="entry name" value="Znf_C2H2_type"/>
</dbReference>
<protein>
    <recommendedName>
        <fullName evidence="13">C2H2-type domain-containing protein</fullName>
    </recommendedName>
</protein>
<dbReference type="SUPFAM" id="SSF57667">
    <property type="entry name" value="beta-beta-alpha zinc fingers"/>
    <property type="match status" value="2"/>
</dbReference>
<evidence type="ECO:0000256" key="1">
    <source>
        <dbReference type="ARBA" id="ARBA00004123"/>
    </source>
</evidence>
<feature type="compositionally biased region" description="Basic residues" evidence="12">
    <location>
        <begin position="181"/>
        <end position="191"/>
    </location>
</feature>
<dbReference type="SMART" id="SM00355">
    <property type="entry name" value="ZnF_C2H2"/>
    <property type="match status" value="3"/>
</dbReference>
<name>A0A9P6RWL4_9FUNG</name>
<dbReference type="Gene3D" id="3.30.160.60">
    <property type="entry name" value="Classic Zinc Finger"/>
    <property type="match status" value="3"/>
</dbReference>
<evidence type="ECO:0000259" key="13">
    <source>
        <dbReference type="PROSITE" id="PS50157"/>
    </source>
</evidence>
<evidence type="ECO:0000256" key="9">
    <source>
        <dbReference type="ARBA" id="ARBA00023242"/>
    </source>
</evidence>
<evidence type="ECO:0000256" key="3">
    <source>
        <dbReference type="ARBA" id="ARBA00022737"/>
    </source>
</evidence>
<dbReference type="Pfam" id="PF00096">
    <property type="entry name" value="zf-C2H2"/>
    <property type="match status" value="3"/>
</dbReference>
<dbReference type="Proteomes" id="UP000738325">
    <property type="component" value="Unassembled WGS sequence"/>
</dbReference>
<feature type="coiled-coil region" evidence="11">
    <location>
        <begin position="561"/>
        <end position="588"/>
    </location>
</feature>
<reference evidence="14" key="1">
    <citation type="journal article" date="2020" name="Fungal Divers.">
        <title>Resolving the Mortierellaceae phylogeny through synthesis of multi-gene phylogenetics and phylogenomics.</title>
        <authorList>
            <person name="Vandepol N."/>
            <person name="Liber J."/>
            <person name="Desiro A."/>
            <person name="Na H."/>
            <person name="Kennedy M."/>
            <person name="Barry K."/>
            <person name="Grigoriev I.V."/>
            <person name="Miller A.N."/>
            <person name="O'Donnell K."/>
            <person name="Stajich J.E."/>
            <person name="Bonito G."/>
        </authorList>
    </citation>
    <scope>NUCLEOTIDE SEQUENCE</scope>
    <source>
        <strain evidence="14">REB-010B</strain>
    </source>
</reference>
<feature type="compositionally biased region" description="Low complexity" evidence="12">
    <location>
        <begin position="167"/>
        <end position="180"/>
    </location>
</feature>
<comment type="subcellular location">
    <subcellularLocation>
        <location evidence="1">Nucleus</location>
    </subcellularLocation>
</comment>
<evidence type="ECO:0000313" key="14">
    <source>
        <dbReference type="EMBL" id="KAG0327887.1"/>
    </source>
</evidence>
<dbReference type="AlphaFoldDB" id="A0A9P6RWL4"/>
<feature type="compositionally biased region" description="Polar residues" evidence="12">
    <location>
        <begin position="213"/>
        <end position="227"/>
    </location>
</feature>
<evidence type="ECO:0000313" key="15">
    <source>
        <dbReference type="Proteomes" id="UP000738325"/>
    </source>
</evidence>
<sequence length="636" mass="68060">MTPNRSHRLFHSQSQPGLRALQQEQYKQTILQQQQQQHLQLQQQQHQQQQSLRRRQHSVHFPTEFLSGDLGSMRTNRHVSLSVGSQSAPIPSLASLSEMMRDSPAGSAGLQNGGINMDATTTTLTETGTLLSMSLPASTHGFSFLDGPPPPMIPAHHLHPYLPISPPLTSTDSSTPTTPKSRSRAGSKSRSRPNSASSIVSVRNASAPYSPAIANTTSSTPAGVSATSRSPSLVPLSPIPPFKHGSATDPEHAGGPPTPAYETGLIVVPTTSGAITAALTANTGSAQSAPVSGGAAGNGTVSAPTSSSGGKAKRVSRTKVPTKARSRSSTITSPSSSLNTPSEAMMTSPFSLVLSEQDEKTLQGLADQVDVKTKVTTTNGDDIDPFQLDAAVQSHHQQQQQYQQMDPSVFDMSIEDMEGEEDIDGYEGEGGDYGEELSNITGAGAGGMSSTSSSSSSPAPGKPIPCPIPSCQKSFTRPFNLNAHVKSHDTAKPYGCHVCSRVFSRKHDLQRHIRVHTGSKPYVCVNCQKAFARTDALCRHYKVEETCRVFVEQDDMRKQAQQQVQQQLHQEQIALQQAQEAHAQAQAQAQADVQVQVQMLMHQEDQQAGGVIGLDGSDKLTVMPMSVAMEQVQQHH</sequence>
<keyword evidence="3" id="KW-0677">Repeat</keyword>
<dbReference type="FunFam" id="3.30.160.60:FF:000064">
    <property type="entry name" value="Early growth response protein 3"/>
    <property type="match status" value="1"/>
</dbReference>
<evidence type="ECO:0000256" key="7">
    <source>
        <dbReference type="ARBA" id="ARBA00023125"/>
    </source>
</evidence>
<dbReference type="PANTHER" id="PTHR24409:SF295">
    <property type="entry name" value="AZ2-RELATED"/>
    <property type="match status" value="1"/>
</dbReference>
<comment type="caution">
    <text evidence="14">The sequence shown here is derived from an EMBL/GenBank/DDBJ whole genome shotgun (WGS) entry which is preliminary data.</text>
</comment>
<evidence type="ECO:0000256" key="12">
    <source>
        <dbReference type="SAM" id="MobiDB-lite"/>
    </source>
</evidence>
<dbReference type="GO" id="GO:0000981">
    <property type="term" value="F:DNA-binding transcription factor activity, RNA polymerase II-specific"/>
    <property type="evidence" value="ECO:0007669"/>
    <property type="project" value="TreeGrafter"/>
</dbReference>
<organism evidence="14 15">
    <name type="scientific">Dissophora globulifera</name>
    <dbReference type="NCBI Taxonomy" id="979702"/>
    <lineage>
        <taxon>Eukaryota</taxon>
        <taxon>Fungi</taxon>
        <taxon>Fungi incertae sedis</taxon>
        <taxon>Mucoromycota</taxon>
        <taxon>Mortierellomycotina</taxon>
        <taxon>Mortierellomycetes</taxon>
        <taxon>Mortierellales</taxon>
        <taxon>Mortierellaceae</taxon>
        <taxon>Dissophora</taxon>
    </lineage>
</organism>
<keyword evidence="15" id="KW-1185">Reference proteome</keyword>
<evidence type="ECO:0000256" key="10">
    <source>
        <dbReference type="PROSITE-ProRule" id="PRU00042"/>
    </source>
</evidence>
<feature type="region of interest" description="Disordered" evidence="12">
    <location>
        <begin position="212"/>
        <end position="263"/>
    </location>
</feature>
<feature type="region of interest" description="Disordered" evidence="12">
    <location>
        <begin position="436"/>
        <end position="463"/>
    </location>
</feature>
<feature type="domain" description="C2H2-type" evidence="13">
    <location>
        <begin position="494"/>
        <end position="521"/>
    </location>
</feature>
<feature type="compositionally biased region" description="Basic residues" evidence="12">
    <location>
        <begin position="311"/>
        <end position="326"/>
    </location>
</feature>
<dbReference type="PROSITE" id="PS00028">
    <property type="entry name" value="ZINC_FINGER_C2H2_1"/>
    <property type="match status" value="2"/>
</dbReference>
<evidence type="ECO:0000256" key="5">
    <source>
        <dbReference type="ARBA" id="ARBA00022833"/>
    </source>
</evidence>
<keyword evidence="4 10" id="KW-0863">Zinc-finger</keyword>
<feature type="region of interest" description="Disordered" evidence="12">
    <location>
        <begin position="155"/>
        <end position="200"/>
    </location>
</feature>
<evidence type="ECO:0000256" key="2">
    <source>
        <dbReference type="ARBA" id="ARBA00022723"/>
    </source>
</evidence>
<evidence type="ECO:0000256" key="4">
    <source>
        <dbReference type="ARBA" id="ARBA00022771"/>
    </source>
</evidence>
<keyword evidence="6" id="KW-0805">Transcription regulation</keyword>
<gene>
    <name evidence="14" type="ORF">BGZ99_006692</name>
</gene>
<dbReference type="PROSITE" id="PS50157">
    <property type="entry name" value="ZINC_FINGER_C2H2_2"/>
    <property type="match status" value="3"/>
</dbReference>
<feature type="domain" description="C2H2-type" evidence="13">
    <location>
        <begin position="522"/>
        <end position="549"/>
    </location>
</feature>
<feature type="domain" description="C2H2-type" evidence="13">
    <location>
        <begin position="464"/>
        <end position="493"/>
    </location>
</feature>
<dbReference type="GO" id="GO:0000977">
    <property type="term" value="F:RNA polymerase II transcription regulatory region sequence-specific DNA binding"/>
    <property type="evidence" value="ECO:0007669"/>
    <property type="project" value="TreeGrafter"/>
</dbReference>
<keyword evidence="9" id="KW-0539">Nucleus</keyword>
<keyword evidence="8" id="KW-0804">Transcription</keyword>